<keyword evidence="3" id="KW-1185">Reference proteome</keyword>
<accession>A0AAV9GUR2</accession>
<evidence type="ECO:0000313" key="2">
    <source>
        <dbReference type="EMBL" id="KAK4452393.1"/>
    </source>
</evidence>
<reference evidence="2" key="1">
    <citation type="journal article" date="2023" name="Mol. Phylogenet. Evol.">
        <title>Genome-scale phylogeny and comparative genomics of the fungal order Sordariales.</title>
        <authorList>
            <person name="Hensen N."/>
            <person name="Bonometti L."/>
            <person name="Westerberg I."/>
            <person name="Brannstrom I.O."/>
            <person name="Guillou S."/>
            <person name="Cros-Aarteil S."/>
            <person name="Calhoun S."/>
            <person name="Haridas S."/>
            <person name="Kuo A."/>
            <person name="Mondo S."/>
            <person name="Pangilinan J."/>
            <person name="Riley R."/>
            <person name="LaButti K."/>
            <person name="Andreopoulos B."/>
            <person name="Lipzen A."/>
            <person name="Chen C."/>
            <person name="Yan M."/>
            <person name="Daum C."/>
            <person name="Ng V."/>
            <person name="Clum A."/>
            <person name="Steindorff A."/>
            <person name="Ohm R.A."/>
            <person name="Martin F."/>
            <person name="Silar P."/>
            <person name="Natvig D.O."/>
            <person name="Lalanne C."/>
            <person name="Gautier V."/>
            <person name="Ament-Velasquez S.L."/>
            <person name="Kruys A."/>
            <person name="Hutchinson M.I."/>
            <person name="Powell A.J."/>
            <person name="Barry K."/>
            <person name="Miller A.N."/>
            <person name="Grigoriev I.V."/>
            <person name="Debuchy R."/>
            <person name="Gladieux P."/>
            <person name="Hiltunen Thoren M."/>
            <person name="Johannesson H."/>
        </authorList>
    </citation>
    <scope>NUCLEOTIDE SEQUENCE</scope>
    <source>
        <strain evidence="2">PSN243</strain>
    </source>
</reference>
<feature type="region of interest" description="Disordered" evidence="1">
    <location>
        <begin position="209"/>
        <end position="233"/>
    </location>
</feature>
<dbReference type="AlphaFoldDB" id="A0AAV9GUR2"/>
<gene>
    <name evidence="2" type="ORF">QBC34DRAFT_34375</name>
</gene>
<protein>
    <submittedName>
        <fullName evidence="2">Uncharacterized protein</fullName>
    </submittedName>
</protein>
<sequence>MRESWKLGHAADLPRCWRRGRQCLGGGSGEIKCNIRTRHRCRCPPGLACDIPATWRAFLSHSGVLAGRGQRRRESETRNVRDAISGGVGLRRGNRPERMRAREARRIETAMTMMGRRKGTYLHTLGGEWEERNGRKGIGGRGGGAGADVCLFSWFPDFTCCLLLCCCALPSQSTLSIFEKILAQQSVARHRNQVSPDRHSATYTHEKIGQARPGQPLANAGPLPFQGTNQPYA</sequence>
<dbReference type="Proteomes" id="UP001321760">
    <property type="component" value="Unassembled WGS sequence"/>
</dbReference>
<comment type="caution">
    <text evidence="2">The sequence shown here is derived from an EMBL/GenBank/DDBJ whole genome shotgun (WGS) entry which is preliminary data.</text>
</comment>
<proteinExistence type="predicted"/>
<evidence type="ECO:0000313" key="3">
    <source>
        <dbReference type="Proteomes" id="UP001321760"/>
    </source>
</evidence>
<organism evidence="2 3">
    <name type="scientific">Podospora aff. communis PSN243</name>
    <dbReference type="NCBI Taxonomy" id="3040156"/>
    <lineage>
        <taxon>Eukaryota</taxon>
        <taxon>Fungi</taxon>
        <taxon>Dikarya</taxon>
        <taxon>Ascomycota</taxon>
        <taxon>Pezizomycotina</taxon>
        <taxon>Sordariomycetes</taxon>
        <taxon>Sordariomycetidae</taxon>
        <taxon>Sordariales</taxon>
        <taxon>Podosporaceae</taxon>
        <taxon>Podospora</taxon>
    </lineage>
</organism>
<evidence type="ECO:0000256" key="1">
    <source>
        <dbReference type="SAM" id="MobiDB-lite"/>
    </source>
</evidence>
<name>A0AAV9GUR2_9PEZI</name>
<reference evidence="2" key="2">
    <citation type="submission" date="2023-05" db="EMBL/GenBank/DDBJ databases">
        <authorList>
            <consortium name="Lawrence Berkeley National Laboratory"/>
            <person name="Steindorff A."/>
            <person name="Hensen N."/>
            <person name="Bonometti L."/>
            <person name="Westerberg I."/>
            <person name="Brannstrom I.O."/>
            <person name="Guillou S."/>
            <person name="Cros-Aarteil S."/>
            <person name="Calhoun S."/>
            <person name="Haridas S."/>
            <person name="Kuo A."/>
            <person name="Mondo S."/>
            <person name="Pangilinan J."/>
            <person name="Riley R."/>
            <person name="Labutti K."/>
            <person name="Andreopoulos B."/>
            <person name="Lipzen A."/>
            <person name="Chen C."/>
            <person name="Yanf M."/>
            <person name="Daum C."/>
            <person name="Ng V."/>
            <person name="Clum A."/>
            <person name="Ohm R."/>
            <person name="Martin F."/>
            <person name="Silar P."/>
            <person name="Natvig D."/>
            <person name="Lalanne C."/>
            <person name="Gautier V."/>
            <person name="Ament-Velasquez S.L."/>
            <person name="Kruys A."/>
            <person name="Hutchinson M.I."/>
            <person name="Powell A.J."/>
            <person name="Barry K."/>
            <person name="Miller A.N."/>
            <person name="Grigoriev I.V."/>
            <person name="Debuchy R."/>
            <person name="Gladieux P."/>
            <person name="Thoren M.H."/>
            <person name="Johannesson H."/>
        </authorList>
    </citation>
    <scope>NUCLEOTIDE SEQUENCE</scope>
    <source>
        <strain evidence="2">PSN243</strain>
    </source>
</reference>
<dbReference type="EMBL" id="MU865924">
    <property type="protein sequence ID" value="KAK4452393.1"/>
    <property type="molecule type" value="Genomic_DNA"/>
</dbReference>